<evidence type="ECO:0000313" key="2">
    <source>
        <dbReference type="Proteomes" id="UP000810130"/>
    </source>
</evidence>
<sequence length="79" mass="8777">MASARLYRVGSDKHPDTASALFSKRIVFKTHCFQNALFSKRIVSRAALLARNRFSPPVAFTLCGFHDILFADGIFSDGI</sequence>
<comment type="caution">
    <text evidence="1">The sequence shown here is derived from an EMBL/GenBank/DDBJ whole genome shotgun (WGS) entry which is preliminary data.</text>
</comment>
<dbReference type="Proteomes" id="UP000810130">
    <property type="component" value="Unassembled WGS sequence"/>
</dbReference>
<protein>
    <submittedName>
        <fullName evidence="1">Uncharacterized protein</fullName>
    </submittedName>
</protein>
<keyword evidence="2" id="KW-1185">Reference proteome</keyword>
<dbReference type="RefSeq" id="WP_210175018.1">
    <property type="nucleotide sequence ID" value="NZ_JAGJWX010000014.1"/>
</dbReference>
<name>A0ABS5BCQ1_9GAMM</name>
<evidence type="ECO:0000313" key="1">
    <source>
        <dbReference type="EMBL" id="MBP2858224.1"/>
    </source>
</evidence>
<organism evidence="1 2">
    <name type="scientific">Dickeya oryzae</name>
    <dbReference type="NCBI Taxonomy" id="1240404"/>
    <lineage>
        <taxon>Bacteria</taxon>
        <taxon>Pseudomonadati</taxon>
        <taxon>Pseudomonadota</taxon>
        <taxon>Gammaproteobacteria</taxon>
        <taxon>Enterobacterales</taxon>
        <taxon>Pectobacteriaceae</taxon>
        <taxon>Dickeya</taxon>
    </lineage>
</organism>
<accession>A0ABS5BCQ1</accession>
<reference evidence="1 2" key="1">
    <citation type="submission" date="2021-04" db="EMBL/GenBank/DDBJ databases">
        <title>Genomic and host-range diversity within the Dickeya zeae complex, identification of D. zeae and D. oryzae members, proposal of two novel subspecies D. zeae subsp. zeae subsp. nov. and D. zeae subsp. dombae subsp. nov.</title>
        <authorList>
            <person name="Van Gijsegem F."/>
            <person name="Hugouvieux-Cotte-Pattat N."/>
        </authorList>
    </citation>
    <scope>NUCLEOTIDE SEQUENCE [LARGE SCALE GENOMIC DNA]</scope>
    <source>
        <strain evidence="1 2">FVG03</strain>
    </source>
</reference>
<proteinExistence type="predicted"/>
<gene>
    <name evidence="1" type="ORF">J8657_11495</name>
</gene>
<dbReference type="EMBL" id="JAGJWX010000014">
    <property type="protein sequence ID" value="MBP2858224.1"/>
    <property type="molecule type" value="Genomic_DNA"/>
</dbReference>